<gene>
    <name evidence="2" type="ORF">NCTC13315_00404</name>
</gene>
<dbReference type="Pfam" id="PF00957">
    <property type="entry name" value="Synaptobrevin"/>
    <property type="match status" value="1"/>
</dbReference>
<proteinExistence type="predicted"/>
<dbReference type="CDD" id="cd15843">
    <property type="entry name" value="R-SNARE"/>
    <property type="match status" value="1"/>
</dbReference>
<keyword evidence="3" id="KW-1185">Reference proteome</keyword>
<evidence type="ECO:0000313" key="2">
    <source>
        <dbReference type="EMBL" id="STX27883.1"/>
    </source>
</evidence>
<name>A0A378HYU0_9GAMM</name>
<dbReference type="Gene3D" id="1.20.5.110">
    <property type="match status" value="1"/>
</dbReference>
<dbReference type="RefSeq" id="WP_115301670.1">
    <property type="nucleotide sequence ID" value="NZ_CAAAHO010000006.1"/>
</dbReference>
<dbReference type="OrthoDB" id="5639059at2"/>
<dbReference type="GO" id="GO:0016020">
    <property type="term" value="C:membrane"/>
    <property type="evidence" value="ECO:0007669"/>
    <property type="project" value="InterPro"/>
</dbReference>
<accession>A0A378HYU0</accession>
<dbReference type="SUPFAM" id="SSF58038">
    <property type="entry name" value="SNARE fusion complex"/>
    <property type="match status" value="1"/>
</dbReference>
<dbReference type="InterPro" id="IPR001388">
    <property type="entry name" value="Synaptobrevin-like"/>
</dbReference>
<dbReference type="AlphaFoldDB" id="A0A378HYU0"/>
<dbReference type="PROSITE" id="PS50892">
    <property type="entry name" value="V_SNARE"/>
    <property type="match status" value="1"/>
</dbReference>
<dbReference type="EMBL" id="UGNV01000001">
    <property type="protein sequence ID" value="STX27883.1"/>
    <property type="molecule type" value="Genomic_DNA"/>
</dbReference>
<evidence type="ECO:0000313" key="3">
    <source>
        <dbReference type="Proteomes" id="UP000254968"/>
    </source>
</evidence>
<feature type="domain" description="V-SNARE coiled-coil homology" evidence="1">
    <location>
        <begin position="116"/>
        <end position="169"/>
    </location>
</feature>
<evidence type="ECO:0000259" key="1">
    <source>
        <dbReference type="PROSITE" id="PS50892"/>
    </source>
</evidence>
<dbReference type="Proteomes" id="UP000254968">
    <property type="component" value="Unassembled WGS sequence"/>
</dbReference>
<organism evidence="2 3">
    <name type="scientific">Legionella beliardensis</name>
    <dbReference type="NCBI Taxonomy" id="91822"/>
    <lineage>
        <taxon>Bacteria</taxon>
        <taxon>Pseudomonadati</taxon>
        <taxon>Pseudomonadota</taxon>
        <taxon>Gammaproteobacteria</taxon>
        <taxon>Legionellales</taxon>
        <taxon>Legionellaceae</taxon>
        <taxon>Legionella</taxon>
    </lineage>
</organism>
<dbReference type="PRINTS" id="PR00219">
    <property type="entry name" value="SYNAPTOBREVN"/>
</dbReference>
<protein>
    <submittedName>
        <fullName evidence="2">Synaptobrevin</fullName>
    </submittedName>
</protein>
<reference evidence="2 3" key="1">
    <citation type="submission" date="2018-06" db="EMBL/GenBank/DDBJ databases">
        <authorList>
            <consortium name="Pathogen Informatics"/>
            <person name="Doyle S."/>
        </authorList>
    </citation>
    <scope>NUCLEOTIDE SEQUENCE [LARGE SCALE GENOMIC DNA]</scope>
    <source>
        <strain evidence="2 3">NCTC13315</strain>
    </source>
</reference>
<dbReference type="GO" id="GO:0016192">
    <property type="term" value="P:vesicle-mediated transport"/>
    <property type="evidence" value="ECO:0007669"/>
    <property type="project" value="InterPro"/>
</dbReference>
<dbReference type="InterPro" id="IPR042855">
    <property type="entry name" value="V_SNARE_CC"/>
</dbReference>
<sequence length="184" mass="21329">MKCYALATCINSPKVTWSIPDSSTNSNGFFIRRFLGRIKEDISALLYHLPLDTCQGFQKEGYYLYGQRISSGFYGLACDTKLNEKQLTYLSFYLFSLHIEPDLIASDLSMHTQDQKIMHIKAELEKTKEIMKQNIEKILARGEQIEELVAHTEKLKEMSSQLSFKFHYKTKKEANDLPHFCNLI</sequence>